<dbReference type="GeneID" id="77290127"/>
<protein>
    <submittedName>
        <fullName evidence="2">Uncharacterized protein</fullName>
    </submittedName>
</protein>
<sequence length="87" mass="9740">MQISDRKSFIKSSTLETLLTELGEECQIVIQLLDKIKTGNQLNNSEKGDSLAELLTAMIHLQTHCGEDLQTLIAEELEQLPDSELLE</sequence>
<accession>A0A073CKZ3</accession>
<reference evidence="2 3" key="1">
    <citation type="journal article" date="2014" name="Appl. Environ. Microbiol.">
        <title>Elucidation of insertion elements encoded on plasmids and in vitro construction of shuttle vectors from the toxic cyanobacterium Planktothrix.</title>
        <authorList>
            <person name="Christiansen G."/>
            <person name="Goesmann A."/>
            <person name="Kurmayer R."/>
        </authorList>
    </citation>
    <scope>NUCLEOTIDE SEQUENCE [LARGE SCALE GENOMIC DNA]</scope>
    <source>
        <strain evidence="2 3">NIVA-CYA 126/8</strain>
    </source>
</reference>
<dbReference type="EMBL" id="CM002803">
    <property type="protein sequence ID" value="KEI68607.1"/>
    <property type="molecule type" value="Genomic_DNA"/>
</dbReference>
<dbReference type="RefSeq" id="WP_026785833.1">
    <property type="nucleotide sequence ID" value="NZ_CM002803.1"/>
</dbReference>
<dbReference type="STRING" id="388467.A19Y_3873"/>
<dbReference type="EMBL" id="KU665237">
    <property type="protein sequence ID" value="AQY60503.1"/>
    <property type="molecule type" value="Genomic_DNA"/>
</dbReference>
<gene>
    <name evidence="1" type="primary">NC126_4162</name>
    <name evidence="2" type="ORF">A19Y_3873</name>
</gene>
<proteinExistence type="predicted"/>
<keyword evidence="3" id="KW-1185">Reference proteome</keyword>
<dbReference type="AlphaFoldDB" id="A0A073CKZ3"/>
<evidence type="ECO:0000313" key="1">
    <source>
        <dbReference type="EMBL" id="AQY60503.1"/>
    </source>
</evidence>
<organism evidence="2 3">
    <name type="scientific">Planktothrix agardhii (strain NIVA-CYA 126/8)</name>
    <dbReference type="NCBI Taxonomy" id="388467"/>
    <lineage>
        <taxon>Bacteria</taxon>
        <taxon>Bacillati</taxon>
        <taxon>Cyanobacteriota</taxon>
        <taxon>Cyanophyceae</taxon>
        <taxon>Oscillatoriophycideae</taxon>
        <taxon>Oscillatoriales</taxon>
        <taxon>Microcoleaceae</taxon>
        <taxon>Planktothrix</taxon>
    </lineage>
</organism>
<dbReference type="eggNOG" id="ENOG503354B">
    <property type="taxonomic scope" value="Bacteria"/>
</dbReference>
<dbReference type="HOGENOM" id="CLU_190702_0_0_3"/>
<dbReference type="Proteomes" id="UP000027395">
    <property type="component" value="Chromosome"/>
</dbReference>
<evidence type="ECO:0000313" key="3">
    <source>
        <dbReference type="Proteomes" id="UP000027395"/>
    </source>
</evidence>
<evidence type="ECO:0000313" key="2">
    <source>
        <dbReference type="EMBL" id="KEI68607.1"/>
    </source>
</evidence>
<reference evidence="1" key="2">
    <citation type="journal article" date="2017" name="Front. Microbiol.">
        <title>Evolution of Anabaenopeptin Peptide Structural Variability in the Cyanobacterium Planktothrix.</title>
        <authorList>
            <person name="Entfellner E."/>
            <person name="Frei M."/>
            <person name="Christiansen G."/>
            <person name="Deng L."/>
            <person name="Blom J."/>
            <person name="Kurmayer R."/>
        </authorList>
    </citation>
    <scope>NUCLEOTIDE SEQUENCE</scope>
    <source>
        <strain evidence="1">NIVA-CYA 126/8</strain>
    </source>
</reference>
<name>A0A073CKZ3_PLAA1</name>
<dbReference type="PATRIC" id="fig|388467.6.peg.3819"/>